<accession>A0ABR3WEP0</accession>
<feature type="compositionally biased region" description="Polar residues" evidence="1">
    <location>
        <begin position="157"/>
        <end position="181"/>
    </location>
</feature>
<evidence type="ECO:0000256" key="1">
    <source>
        <dbReference type="SAM" id="MobiDB-lite"/>
    </source>
</evidence>
<dbReference type="EMBL" id="JAWRVE010000094">
    <property type="protein sequence ID" value="KAL1860293.1"/>
    <property type="molecule type" value="Genomic_DNA"/>
</dbReference>
<name>A0ABR3WEP0_9PEZI</name>
<feature type="region of interest" description="Disordered" evidence="1">
    <location>
        <begin position="68"/>
        <end position="94"/>
    </location>
</feature>
<dbReference type="Proteomes" id="UP001583177">
    <property type="component" value="Unassembled WGS sequence"/>
</dbReference>
<comment type="caution">
    <text evidence="2">The sequence shown here is derived from an EMBL/GenBank/DDBJ whole genome shotgun (WGS) entry which is preliminary data.</text>
</comment>
<evidence type="ECO:0000313" key="2">
    <source>
        <dbReference type="EMBL" id="KAL1860293.1"/>
    </source>
</evidence>
<feature type="compositionally biased region" description="Basic and acidic residues" evidence="1">
    <location>
        <begin position="85"/>
        <end position="94"/>
    </location>
</feature>
<reference evidence="2 3" key="1">
    <citation type="journal article" date="2024" name="IMA Fungus">
        <title>IMA Genome - F19 : A genome assembly and annotation guide to empower mycologists, including annotated draft genome sequences of Ceratocystis pirilliformis, Diaporthe australafricana, Fusarium ophioides, Paecilomyces lecythidis, and Sporothrix stenoceras.</title>
        <authorList>
            <person name="Aylward J."/>
            <person name="Wilson A.M."/>
            <person name="Visagie C.M."/>
            <person name="Spraker J."/>
            <person name="Barnes I."/>
            <person name="Buitendag C."/>
            <person name="Ceriani C."/>
            <person name="Del Mar Angel L."/>
            <person name="du Plessis D."/>
            <person name="Fuchs T."/>
            <person name="Gasser K."/>
            <person name="Kramer D."/>
            <person name="Li W."/>
            <person name="Munsamy K."/>
            <person name="Piso A."/>
            <person name="Price J.L."/>
            <person name="Sonnekus B."/>
            <person name="Thomas C."/>
            <person name="van der Nest A."/>
            <person name="van Dijk A."/>
            <person name="van Heerden A."/>
            <person name="van Vuuren N."/>
            <person name="Yilmaz N."/>
            <person name="Duong T.A."/>
            <person name="van der Merwe N.A."/>
            <person name="Wingfield M.J."/>
            <person name="Wingfield B.D."/>
        </authorList>
    </citation>
    <scope>NUCLEOTIDE SEQUENCE [LARGE SCALE GENOMIC DNA]</scope>
    <source>
        <strain evidence="2 3">CMW 18300</strain>
    </source>
</reference>
<protein>
    <submittedName>
        <fullName evidence="2">Uncharacterized protein</fullName>
    </submittedName>
</protein>
<sequence length="411" mass="46447">MYVPLGVQAQFWFAPRLETDNRSGPSPSVQALKLVRETNKKHLRFLAQHEQKLLQHIDPDDANDVYAQYGMKRPEPGDDPCPDSSNKDDEPYRRGDLEPITVVGLRSHHHPVPEVRAQAFATWKEMKAHYYDNQPQAATQATSSWVVQTDDAFSEAGTWTTQEASTSDWQTDWSAPDSCSASEWGDDDLHRAWSDSEDDAESSDGNQFGQVPALPGSEDWPAELPTPPVSEICSPPSSPVLSDGQPTPAIFVSDPDPSTNSLASKGLRLSAREELAQVLNDRRIMETCLDVIVKRIKNSSMTKADKEKEKAAQRYNYQPSHWRRKMLRVEERGDSKRSLCLYHKLIMSSEQAKLHNLEETCRASFKNHFQMTHVYEDAVGKVHTEPVATEGLPPGNQYEWMKAHWSPKPHF</sequence>
<proteinExistence type="predicted"/>
<organism evidence="2 3">
    <name type="scientific">Diaporthe australafricana</name>
    <dbReference type="NCBI Taxonomy" id="127596"/>
    <lineage>
        <taxon>Eukaryota</taxon>
        <taxon>Fungi</taxon>
        <taxon>Dikarya</taxon>
        <taxon>Ascomycota</taxon>
        <taxon>Pezizomycotina</taxon>
        <taxon>Sordariomycetes</taxon>
        <taxon>Sordariomycetidae</taxon>
        <taxon>Diaporthales</taxon>
        <taxon>Diaporthaceae</taxon>
        <taxon>Diaporthe</taxon>
    </lineage>
</organism>
<feature type="region of interest" description="Disordered" evidence="1">
    <location>
        <begin position="157"/>
        <end position="263"/>
    </location>
</feature>
<evidence type="ECO:0000313" key="3">
    <source>
        <dbReference type="Proteomes" id="UP001583177"/>
    </source>
</evidence>
<gene>
    <name evidence="2" type="ORF">Daus18300_009348</name>
</gene>
<keyword evidence="3" id="KW-1185">Reference proteome</keyword>